<dbReference type="InterPro" id="IPR000755">
    <property type="entry name" value="A_A_dipeptidase"/>
</dbReference>
<evidence type="ECO:0000256" key="5">
    <source>
        <dbReference type="ARBA" id="ARBA00022833"/>
    </source>
</evidence>
<evidence type="ECO:0000256" key="2">
    <source>
        <dbReference type="ARBA" id="ARBA00022670"/>
    </source>
</evidence>
<dbReference type="RefSeq" id="WP_279932790.1">
    <property type="nucleotide sequence ID" value="NZ_JARWBG010000070.1"/>
</dbReference>
<dbReference type="EMBL" id="JARWBG010000070">
    <property type="protein sequence ID" value="MDH2393512.1"/>
    <property type="molecule type" value="Genomic_DNA"/>
</dbReference>
<sequence length="319" mass="35872">MTRRSGPGFPRSTAFPRLPRLLRSLRFRGAPSHRRTAVAAAVVSAALLATVAAAPPVPAVPGPQVRAERSARHEPRAPEQFVALRTVAPTIIQEMRYTTVHNFTGVRVDGYRQPVCILTRPAAQALARAQRALLRRGLSLKVYDCYRPQRAVDHFVRWAEDLDDEGMKAEFYPRVDKSRLFADGYIAAKSGHSRGSTVDATLVELPALPTRPYVPGEPLVPCYAPRSERFPDNSVDMGTGFDCFDTLSHTADPRITGGQRARRTLLKAVLEREGFVNLPEEWWHFTYRQEPFPDTYFDFPVAWRSLRGLVVEHARMAHF</sequence>
<proteinExistence type="inferred from homology"/>
<evidence type="ECO:0000256" key="4">
    <source>
        <dbReference type="ARBA" id="ARBA00022801"/>
    </source>
</evidence>
<dbReference type="SUPFAM" id="SSF55166">
    <property type="entry name" value="Hedgehog/DD-peptidase"/>
    <property type="match status" value="1"/>
</dbReference>
<keyword evidence="5 9" id="KW-0862">Zinc</keyword>
<comment type="caution">
    <text evidence="10">The sequence shown here is derived from an EMBL/GenBank/DDBJ whole genome shotgun (WGS) entry which is preliminary data.</text>
</comment>
<dbReference type="EC" id="3.4.13.22" evidence="9"/>
<comment type="cofactor">
    <cofactor evidence="9">
        <name>Zn(2+)</name>
        <dbReference type="ChEBI" id="CHEBI:29105"/>
    </cofactor>
    <text evidence="9">Binds 1 zinc ion per subunit.</text>
</comment>
<organism evidence="10 11">
    <name type="scientific">Streptomyces chengmaiensis</name>
    <dbReference type="NCBI Taxonomy" id="3040919"/>
    <lineage>
        <taxon>Bacteria</taxon>
        <taxon>Bacillati</taxon>
        <taxon>Actinomycetota</taxon>
        <taxon>Actinomycetes</taxon>
        <taxon>Kitasatosporales</taxon>
        <taxon>Streptomycetaceae</taxon>
        <taxon>Streptomyces</taxon>
    </lineage>
</organism>
<dbReference type="Gene3D" id="3.30.1380.10">
    <property type="match status" value="1"/>
</dbReference>
<feature type="binding site" evidence="9">
    <location>
        <position position="284"/>
    </location>
    <ligand>
        <name>Zn(2+)</name>
        <dbReference type="ChEBI" id="CHEBI:29105"/>
        <note>catalytic</note>
    </ligand>
</feature>
<evidence type="ECO:0000256" key="9">
    <source>
        <dbReference type="HAMAP-Rule" id="MF_01924"/>
    </source>
</evidence>
<comment type="similarity">
    <text evidence="9">Belongs to the peptidase M15D family.</text>
</comment>
<evidence type="ECO:0000313" key="10">
    <source>
        <dbReference type="EMBL" id="MDH2393512.1"/>
    </source>
</evidence>
<gene>
    <name evidence="10" type="ORF">QCN29_33060</name>
</gene>
<keyword evidence="7 9" id="KW-0482">Metalloprotease</keyword>
<dbReference type="Proteomes" id="UP001223144">
    <property type="component" value="Unassembled WGS sequence"/>
</dbReference>
<evidence type="ECO:0000256" key="8">
    <source>
        <dbReference type="ARBA" id="ARBA00023316"/>
    </source>
</evidence>
<accession>A0ABT6HYW9</accession>
<comment type="function">
    <text evidence="9">Catalyzes hydrolysis of the D-alanyl-D-alanine dipeptide.</text>
</comment>
<evidence type="ECO:0000256" key="7">
    <source>
        <dbReference type="ARBA" id="ARBA00023049"/>
    </source>
</evidence>
<keyword evidence="6 9" id="KW-0224">Dipeptidase</keyword>
<evidence type="ECO:0000256" key="6">
    <source>
        <dbReference type="ARBA" id="ARBA00022997"/>
    </source>
</evidence>
<keyword evidence="4 9" id="KW-0378">Hydrolase</keyword>
<evidence type="ECO:0000256" key="1">
    <source>
        <dbReference type="ARBA" id="ARBA00001362"/>
    </source>
</evidence>
<keyword evidence="3 9" id="KW-0479">Metal-binding</keyword>
<reference evidence="10 11" key="1">
    <citation type="submission" date="2023-04" db="EMBL/GenBank/DDBJ databases">
        <title>Streptomyces chengmaiensis sp. nov. isolated from the stem of mangrove plant in Hainan.</title>
        <authorList>
            <person name="Huang X."/>
            <person name="Zhou S."/>
            <person name="Chu X."/>
            <person name="Xie Y."/>
            <person name="Lin Y."/>
        </authorList>
    </citation>
    <scope>NUCLEOTIDE SEQUENCE [LARGE SCALE GENOMIC DNA]</scope>
    <source>
        <strain evidence="10 11">HNM0663</strain>
    </source>
</reference>
<dbReference type="PANTHER" id="PTHR43126">
    <property type="entry name" value="D-ALANYL-D-ALANINE DIPEPTIDASE"/>
    <property type="match status" value="1"/>
</dbReference>
<protein>
    <recommendedName>
        <fullName evidence="9">D-alanyl-D-alanine dipeptidase</fullName>
        <shortName evidence="9">D-Ala-D-Ala dipeptidase</shortName>
        <ecNumber evidence="9">3.4.13.22</ecNumber>
    </recommendedName>
</protein>
<feature type="binding site" evidence="9">
    <location>
        <position position="199"/>
    </location>
    <ligand>
        <name>Zn(2+)</name>
        <dbReference type="ChEBI" id="CHEBI:29105"/>
        <note>catalytic</note>
    </ligand>
</feature>
<feature type="binding site" evidence="9">
    <location>
        <position position="192"/>
    </location>
    <ligand>
        <name>Zn(2+)</name>
        <dbReference type="ChEBI" id="CHEBI:29105"/>
        <note>catalytic</note>
    </ligand>
</feature>
<dbReference type="Pfam" id="PF01427">
    <property type="entry name" value="Peptidase_M15"/>
    <property type="match status" value="2"/>
</dbReference>
<dbReference type="CDD" id="cd14817">
    <property type="entry name" value="D-Ala-D-Ala_dipeptidase_VanX"/>
    <property type="match status" value="1"/>
</dbReference>
<keyword evidence="8" id="KW-0961">Cell wall biogenesis/degradation</keyword>
<feature type="active site" description="Proton donor/acceptor" evidence="9">
    <location>
        <position position="281"/>
    </location>
</feature>
<dbReference type="PANTHER" id="PTHR43126:SF1">
    <property type="entry name" value="D-ALANYL-D-ALANINE DIPEPTIDASE"/>
    <property type="match status" value="1"/>
</dbReference>
<keyword evidence="11" id="KW-1185">Reference proteome</keyword>
<dbReference type="InterPro" id="IPR009045">
    <property type="entry name" value="Zn_M74/Hedgehog-like"/>
</dbReference>
<comment type="catalytic activity">
    <reaction evidence="1 9">
        <text>D-alanyl-D-alanine + H2O = 2 D-alanine</text>
        <dbReference type="Rhea" id="RHEA:20661"/>
        <dbReference type="ChEBI" id="CHEBI:15377"/>
        <dbReference type="ChEBI" id="CHEBI:57416"/>
        <dbReference type="ChEBI" id="CHEBI:57822"/>
        <dbReference type="EC" id="3.4.13.22"/>
    </reaction>
</comment>
<feature type="site" description="Transition state stabilizer" evidence="9">
    <location>
        <position position="147"/>
    </location>
</feature>
<evidence type="ECO:0000313" key="11">
    <source>
        <dbReference type="Proteomes" id="UP001223144"/>
    </source>
</evidence>
<name>A0ABT6HYW9_9ACTN</name>
<keyword evidence="2 9" id="KW-0645">Protease</keyword>
<dbReference type="HAMAP" id="MF_01924">
    <property type="entry name" value="A_A_dipeptidase"/>
    <property type="match status" value="1"/>
</dbReference>
<evidence type="ECO:0000256" key="3">
    <source>
        <dbReference type="ARBA" id="ARBA00022723"/>
    </source>
</evidence>